<reference evidence="2 4" key="2">
    <citation type="journal article" date="2015" name="Genome Announc.">
        <title>Expanding the biotechnology potential of lactobacilli through comparative genomics of 213 strains and associated genera.</title>
        <authorList>
            <person name="Sun Z."/>
            <person name="Harris H.M."/>
            <person name="McCann A."/>
            <person name="Guo C."/>
            <person name="Argimon S."/>
            <person name="Zhang W."/>
            <person name="Yang X."/>
            <person name="Jeffery I.B."/>
            <person name="Cooney J.C."/>
            <person name="Kagawa T.F."/>
            <person name="Liu W."/>
            <person name="Song Y."/>
            <person name="Salvetti E."/>
            <person name="Wrobel A."/>
            <person name="Rasinkangas P."/>
            <person name="Parkhill J."/>
            <person name="Rea M.C."/>
            <person name="O'Sullivan O."/>
            <person name="Ritari J."/>
            <person name="Douillard F.P."/>
            <person name="Paul Ross R."/>
            <person name="Yang R."/>
            <person name="Briner A.E."/>
            <person name="Felis G.E."/>
            <person name="de Vos W.M."/>
            <person name="Barrangou R."/>
            <person name="Klaenhammer T.R."/>
            <person name="Caufield P.W."/>
            <person name="Cui Y."/>
            <person name="Zhang H."/>
            <person name="O'Toole P.W."/>
        </authorList>
    </citation>
    <scope>NUCLEOTIDE SEQUENCE [LARGE SCALE GENOMIC DNA]</scope>
    <source>
        <strain evidence="2 4">DSM 18382</strain>
    </source>
</reference>
<proteinExistence type="predicted"/>
<keyword evidence="1" id="KW-0067">ATP-binding</keyword>
<protein>
    <submittedName>
        <fullName evidence="1">Putrescine transport ATP-binding protein PotA</fullName>
    </submittedName>
</protein>
<gene>
    <name evidence="2" type="ORF">FD41_GL000775</name>
    <name evidence="1" type="ORF">JCM14108_2579</name>
</gene>
<name>X0PBL7_9LACO</name>
<sequence>MALGDRIAVINDGKIQMIETPDSSPVEVGVVVDYGRYKQLTCRAFDNQRLKVVVNQWPVRPGKIAYATFEASAILLFDPKTNVNVIDSQPDYVLE</sequence>
<organism evidence="1 3">
    <name type="scientific">Lentilactobacillus farraginis DSM 18382 = JCM 14108</name>
    <dbReference type="NCBI Taxonomy" id="1423743"/>
    <lineage>
        <taxon>Bacteria</taxon>
        <taxon>Bacillati</taxon>
        <taxon>Bacillota</taxon>
        <taxon>Bacilli</taxon>
        <taxon>Lactobacillales</taxon>
        <taxon>Lactobacillaceae</taxon>
        <taxon>Lentilactobacillus</taxon>
    </lineage>
</organism>
<keyword evidence="1" id="KW-0547">Nucleotide-binding</keyword>
<dbReference type="AlphaFoldDB" id="X0PBL7"/>
<comment type="caution">
    <text evidence="1">The sequence shown here is derived from an EMBL/GenBank/DDBJ whole genome shotgun (WGS) entry which is preliminary data.</text>
</comment>
<dbReference type="InterPro" id="IPR008995">
    <property type="entry name" value="Mo/tungstate-bd_C_term_dom"/>
</dbReference>
<evidence type="ECO:0000313" key="1">
    <source>
        <dbReference type="EMBL" id="GAF37539.1"/>
    </source>
</evidence>
<dbReference type="PATRIC" id="fig|1423743.5.peg.795"/>
<keyword evidence="4" id="KW-1185">Reference proteome</keyword>
<evidence type="ECO:0000313" key="2">
    <source>
        <dbReference type="EMBL" id="KRM05138.1"/>
    </source>
</evidence>
<dbReference type="STRING" id="1423743.FD41_GL000775"/>
<dbReference type="EMBL" id="AZFY01000112">
    <property type="protein sequence ID" value="KRM05138.1"/>
    <property type="molecule type" value="Genomic_DNA"/>
</dbReference>
<dbReference type="SUPFAM" id="SSF50331">
    <property type="entry name" value="MOP-like"/>
    <property type="match status" value="1"/>
</dbReference>
<dbReference type="Proteomes" id="UP000019488">
    <property type="component" value="Unassembled WGS sequence"/>
</dbReference>
<dbReference type="GO" id="GO:0005524">
    <property type="term" value="F:ATP binding"/>
    <property type="evidence" value="ECO:0007669"/>
    <property type="project" value="UniProtKB-KW"/>
</dbReference>
<dbReference type="RefSeq" id="WP_035180773.1">
    <property type="nucleotide sequence ID" value="NZ_AZFY01000112.1"/>
</dbReference>
<reference evidence="1" key="1">
    <citation type="journal article" date="2014" name="Genome Announc.">
        <title>Draft Genome Sequences of Two Lactobacillus Strains, L. farraginis JCM 14108T and L. composti JCM 14202T, Isolated from Compost of Distilled Shochu Residue.</title>
        <authorList>
            <person name="Yuki M."/>
            <person name="Oshima K."/>
            <person name="Suda W."/>
            <person name="Kitahara M."/>
            <person name="Kitamura K."/>
            <person name="Iida T."/>
            <person name="Hattori M."/>
            <person name="Ohkuma M."/>
        </authorList>
    </citation>
    <scope>NUCLEOTIDE SEQUENCE [LARGE SCALE GENOMIC DNA]</scope>
    <source>
        <strain evidence="1">JCM 14108</strain>
    </source>
</reference>
<dbReference type="EMBL" id="BAKI01000036">
    <property type="protein sequence ID" value="GAF37539.1"/>
    <property type="molecule type" value="Genomic_DNA"/>
</dbReference>
<evidence type="ECO:0000313" key="3">
    <source>
        <dbReference type="Proteomes" id="UP000019488"/>
    </source>
</evidence>
<accession>X0PBL7</accession>
<evidence type="ECO:0000313" key="4">
    <source>
        <dbReference type="Proteomes" id="UP000051966"/>
    </source>
</evidence>
<dbReference type="Proteomes" id="UP000051966">
    <property type="component" value="Unassembled WGS sequence"/>
</dbReference>